<sequence length="48" mass="5441">MGEKTGQLKIKRTMNTTLKKLFCFDKFQGKRPVEPGCLLKPIYLNGPA</sequence>
<keyword evidence="2" id="KW-1185">Reference proteome</keyword>
<proteinExistence type="predicted"/>
<gene>
    <name evidence="1" type="ORF">X474_11345</name>
</gene>
<dbReference type="InParanoid" id="A0A0D2HTN5"/>
<dbReference type="AlphaFoldDB" id="A0A0D2HTN5"/>
<comment type="caution">
    <text evidence="1">The sequence shown here is derived from an EMBL/GenBank/DDBJ whole genome shotgun (WGS) entry which is preliminary data.</text>
</comment>
<dbReference type="Proteomes" id="UP000032233">
    <property type="component" value="Unassembled WGS sequence"/>
</dbReference>
<accession>A0A0D2HTN5</accession>
<reference evidence="1 2" key="1">
    <citation type="submission" date="2013-11" db="EMBL/GenBank/DDBJ databases">
        <title>Metagenomic analysis of a methanogenic consortium involved in long chain n-alkane degradation.</title>
        <authorList>
            <person name="Davidova I.A."/>
            <person name="Callaghan A.V."/>
            <person name="Wawrik B."/>
            <person name="Pruitt S."/>
            <person name="Marks C."/>
            <person name="Duncan K.E."/>
            <person name="Suflita J.M."/>
        </authorList>
    </citation>
    <scope>NUCLEOTIDE SEQUENCE [LARGE SCALE GENOMIC DNA]</scope>
    <source>
        <strain evidence="1 2">SPR</strain>
    </source>
</reference>
<dbReference type="EMBL" id="AZAC01000014">
    <property type="protein sequence ID" value="KIX13853.1"/>
    <property type="molecule type" value="Genomic_DNA"/>
</dbReference>
<name>A0A0D2HTN5_9BACT</name>
<dbReference type="STRING" id="1429043.X474_11345"/>
<organism evidence="1 2">
    <name type="scientific">Dethiosulfatarculus sandiegensis</name>
    <dbReference type="NCBI Taxonomy" id="1429043"/>
    <lineage>
        <taxon>Bacteria</taxon>
        <taxon>Pseudomonadati</taxon>
        <taxon>Thermodesulfobacteriota</taxon>
        <taxon>Desulfarculia</taxon>
        <taxon>Desulfarculales</taxon>
        <taxon>Desulfarculaceae</taxon>
        <taxon>Dethiosulfatarculus</taxon>
    </lineage>
</organism>
<protein>
    <submittedName>
        <fullName evidence="1">Uncharacterized protein</fullName>
    </submittedName>
</protein>
<evidence type="ECO:0000313" key="1">
    <source>
        <dbReference type="EMBL" id="KIX13853.1"/>
    </source>
</evidence>
<evidence type="ECO:0000313" key="2">
    <source>
        <dbReference type="Proteomes" id="UP000032233"/>
    </source>
</evidence>